<reference evidence="3 4" key="1">
    <citation type="submission" date="2019-04" db="EMBL/GenBank/DDBJ databases">
        <authorList>
            <consortium name="Wellcome Sanger Institute Data Sharing"/>
        </authorList>
    </citation>
    <scope>NUCLEOTIDE SEQUENCE [LARGE SCALE GENOMIC DNA]</scope>
</reference>
<evidence type="ECO:0000256" key="1">
    <source>
        <dbReference type="ARBA" id="ARBA00022468"/>
    </source>
</evidence>
<sequence length="133" mass="15076">MRSTSRSLLPGNCGLNVHKQCSKLVPYDCQPDLRRIKKVFSCDLTTLVKAHNTQRPMVVDMCIREIERRGLQSEGLYRVSGFTEHIEDVKLAFDRVCVRACLLLIDFLCSLQMGTRLTSVRMSTLTSTLSPEP</sequence>
<organism evidence="3 4">
    <name type="scientific">Scleropages formosus</name>
    <name type="common">Asian bonytongue</name>
    <name type="synonym">Osteoglossum formosum</name>
    <dbReference type="NCBI Taxonomy" id="113540"/>
    <lineage>
        <taxon>Eukaryota</taxon>
        <taxon>Metazoa</taxon>
        <taxon>Chordata</taxon>
        <taxon>Craniata</taxon>
        <taxon>Vertebrata</taxon>
        <taxon>Euteleostomi</taxon>
        <taxon>Actinopterygii</taxon>
        <taxon>Neopterygii</taxon>
        <taxon>Teleostei</taxon>
        <taxon>Osteoglossocephala</taxon>
        <taxon>Osteoglossomorpha</taxon>
        <taxon>Osteoglossiformes</taxon>
        <taxon>Osteoglossidae</taxon>
        <taxon>Scleropages</taxon>
    </lineage>
</organism>
<dbReference type="GO" id="GO:0005096">
    <property type="term" value="F:GTPase activator activity"/>
    <property type="evidence" value="ECO:0007669"/>
    <property type="project" value="UniProtKB-KW"/>
</dbReference>
<dbReference type="Gene3D" id="1.10.555.10">
    <property type="entry name" value="Rho GTPase activation protein"/>
    <property type="match status" value="1"/>
</dbReference>
<dbReference type="Gene3D" id="3.30.60.20">
    <property type="match status" value="1"/>
</dbReference>
<reference evidence="3" key="3">
    <citation type="submission" date="2025-09" db="UniProtKB">
        <authorList>
            <consortium name="Ensembl"/>
        </authorList>
    </citation>
    <scope>IDENTIFICATION</scope>
</reference>
<name>A0A8D0CL81_SCLFO</name>
<dbReference type="GeneTree" id="ENSGT01030000234635"/>
<evidence type="ECO:0000313" key="4">
    <source>
        <dbReference type="Proteomes" id="UP000694397"/>
    </source>
</evidence>
<keyword evidence="4" id="KW-1185">Reference proteome</keyword>
<feature type="domain" description="Rho-GAP" evidence="2">
    <location>
        <begin position="42"/>
        <end position="133"/>
    </location>
</feature>
<dbReference type="InterPro" id="IPR008936">
    <property type="entry name" value="Rho_GTPase_activation_prot"/>
</dbReference>
<gene>
    <name evidence="3" type="primary">CHN2</name>
    <name evidence="3" type="synonym">LOC108933386</name>
</gene>
<dbReference type="Ensembl" id="ENSSFOT00015080405.1">
    <property type="protein sequence ID" value="ENSSFOP00015074734.1"/>
    <property type="gene ID" value="ENSSFOG00015013274.2"/>
</dbReference>
<evidence type="ECO:0000313" key="3">
    <source>
        <dbReference type="Ensembl" id="ENSSFOP00015074734.1"/>
    </source>
</evidence>
<proteinExistence type="predicted"/>
<evidence type="ECO:0000259" key="2">
    <source>
        <dbReference type="PROSITE" id="PS50238"/>
    </source>
</evidence>
<protein>
    <submittedName>
        <fullName evidence="3">Chimerin 2</fullName>
    </submittedName>
</protein>
<dbReference type="PANTHER" id="PTHR46075:SF4">
    <property type="entry name" value="BETA-CHIMAERIN"/>
    <property type="match status" value="1"/>
</dbReference>
<dbReference type="PROSITE" id="PS50238">
    <property type="entry name" value="RHOGAP"/>
    <property type="match status" value="1"/>
</dbReference>
<dbReference type="InterPro" id="IPR000198">
    <property type="entry name" value="RhoGAP_dom"/>
</dbReference>
<dbReference type="Pfam" id="PF00620">
    <property type="entry name" value="RhoGAP"/>
    <property type="match status" value="1"/>
</dbReference>
<dbReference type="SUPFAM" id="SSF48350">
    <property type="entry name" value="GTPase activation domain, GAP"/>
    <property type="match status" value="1"/>
</dbReference>
<dbReference type="Proteomes" id="UP000694397">
    <property type="component" value="Chromosome 23"/>
</dbReference>
<dbReference type="PANTHER" id="PTHR46075">
    <property type="entry name" value="CHIMERIN FAMILY MEMBER"/>
    <property type="match status" value="1"/>
</dbReference>
<dbReference type="GO" id="GO:0007165">
    <property type="term" value="P:signal transduction"/>
    <property type="evidence" value="ECO:0007669"/>
    <property type="project" value="InterPro"/>
</dbReference>
<dbReference type="InterPro" id="IPR051854">
    <property type="entry name" value="Rho-type_GAP"/>
</dbReference>
<dbReference type="AlphaFoldDB" id="A0A8D0CL81"/>
<accession>A0A8D0CL81</accession>
<keyword evidence="1" id="KW-0343">GTPase activation</keyword>
<reference evidence="3" key="2">
    <citation type="submission" date="2025-08" db="UniProtKB">
        <authorList>
            <consortium name="Ensembl"/>
        </authorList>
    </citation>
    <scope>IDENTIFICATION</scope>
</reference>